<dbReference type="PANTHER" id="PTHR12910:SF2">
    <property type="entry name" value="NADH DEHYDROGENASE [UBIQUINONE] 1 ALPHA SUBCOMPLEX SUBUNIT 12"/>
    <property type="match status" value="1"/>
</dbReference>
<keyword evidence="3" id="KW-1185">Reference proteome</keyword>
<comment type="caution">
    <text evidence="2">The sequence shown here is derived from an EMBL/GenBank/DDBJ whole genome shotgun (WGS) entry which is preliminary data.</text>
</comment>
<feature type="region of interest" description="Disordered" evidence="1">
    <location>
        <begin position="96"/>
        <end position="121"/>
    </location>
</feature>
<dbReference type="OrthoDB" id="9795340at2"/>
<gene>
    <name evidence="2" type="ORF">BEN30_07465</name>
</gene>
<dbReference type="EMBL" id="MCGG01000017">
    <property type="protein sequence ID" value="OEJ68088.1"/>
    <property type="molecule type" value="Genomic_DNA"/>
</dbReference>
<accession>A0A1E5Q9G5</accession>
<evidence type="ECO:0000313" key="3">
    <source>
        <dbReference type="Proteomes" id="UP000095347"/>
    </source>
</evidence>
<name>A0A1E5Q9G5_9PROT</name>
<dbReference type="RefSeq" id="WP_069957417.1">
    <property type="nucleotide sequence ID" value="NZ_MCGG01000017.1"/>
</dbReference>
<dbReference type="Proteomes" id="UP000095347">
    <property type="component" value="Unassembled WGS sequence"/>
</dbReference>
<dbReference type="GO" id="GO:0006979">
    <property type="term" value="P:response to oxidative stress"/>
    <property type="evidence" value="ECO:0007669"/>
    <property type="project" value="TreeGrafter"/>
</dbReference>
<dbReference type="NCBIfam" id="NF006040">
    <property type="entry name" value="PRK08183.1"/>
    <property type="match status" value="1"/>
</dbReference>
<dbReference type="InterPro" id="IPR007763">
    <property type="entry name" value="NDUFA12"/>
</dbReference>
<dbReference type="GO" id="GO:0045271">
    <property type="term" value="C:respiratory chain complex I"/>
    <property type="evidence" value="ECO:0007669"/>
    <property type="project" value="InterPro"/>
</dbReference>
<sequence length="121" mass="13706">MDIGSIGTHLYTLLHGEQVGSDEFGNKYYRNSKKLNGRERRWVIYKGKKEASKIPPEWHAWIHFTSAKPLSEAAAQPLDWQEHYIPNLTGTLNAYRPQGSDYKGGKRAAATGDYQAWTPGQ</sequence>
<organism evidence="2 3">
    <name type="scientific">Magnetovibrio blakemorei</name>
    <dbReference type="NCBI Taxonomy" id="28181"/>
    <lineage>
        <taxon>Bacteria</taxon>
        <taxon>Pseudomonadati</taxon>
        <taxon>Pseudomonadota</taxon>
        <taxon>Alphaproteobacteria</taxon>
        <taxon>Rhodospirillales</taxon>
        <taxon>Magnetovibrionaceae</taxon>
        <taxon>Magnetovibrio</taxon>
    </lineage>
</organism>
<dbReference type="PANTHER" id="PTHR12910">
    <property type="entry name" value="NADH-UBIQUINONE OXIDOREDUCTASE SUBUNIT B17.2"/>
    <property type="match status" value="1"/>
</dbReference>
<evidence type="ECO:0000256" key="1">
    <source>
        <dbReference type="SAM" id="MobiDB-lite"/>
    </source>
</evidence>
<evidence type="ECO:0000313" key="2">
    <source>
        <dbReference type="EMBL" id="OEJ68088.1"/>
    </source>
</evidence>
<protein>
    <submittedName>
        <fullName evidence="2">NADH dehydrogenase</fullName>
    </submittedName>
</protein>
<dbReference type="STRING" id="28181.BEN30_07465"/>
<reference evidence="3" key="1">
    <citation type="submission" date="2016-07" db="EMBL/GenBank/DDBJ databases">
        <authorList>
            <person name="Florea S."/>
            <person name="Webb J.S."/>
            <person name="Jaromczyk J."/>
            <person name="Schardl C.L."/>
        </authorList>
    </citation>
    <scope>NUCLEOTIDE SEQUENCE [LARGE SCALE GENOMIC DNA]</scope>
    <source>
        <strain evidence="3">MV-1</strain>
    </source>
</reference>
<dbReference type="Pfam" id="PF05071">
    <property type="entry name" value="NDUFA12"/>
    <property type="match status" value="1"/>
</dbReference>
<proteinExistence type="predicted"/>
<dbReference type="AlphaFoldDB" id="A0A1E5Q9G5"/>